<reference evidence="1 2" key="1">
    <citation type="journal article" date="2019" name="Phytopathology">
        <title>A Novel Group of Rhizobium tumorigenes-Like Agrobacteria Associated with Crown Gall Disease of Rhododendron and Blueberry.</title>
        <authorList>
            <person name="Kuzmanovic N."/>
            <person name="Behrens P."/>
            <person name="Idczak E."/>
            <person name="Wagner S."/>
            <person name="Gotz M."/>
            <person name="Sproer C."/>
            <person name="Bunk B."/>
            <person name="Overmann J."/>
            <person name="Smalla K."/>
        </authorList>
    </citation>
    <scope>NUCLEOTIDE SEQUENCE [LARGE SCALE GENOMIC DNA]</scope>
    <source>
        <strain evidence="2">rho-6.2</strain>
    </source>
</reference>
<accession>A0ABY8IQY4</accession>
<sequence>MKPKFFGHLTLRLATLFERGQRQKLRTPEVFPEHERERPTSEYEMYYWGFSPAPWY</sequence>
<geneLocation type="plasmid" evidence="1 2">
    <name>unnamed1</name>
</geneLocation>
<dbReference type="EMBL" id="CP117268">
    <property type="protein sequence ID" value="WFS25721.1"/>
    <property type="molecule type" value="Genomic_DNA"/>
</dbReference>
<organism evidence="1 2">
    <name type="scientific">Rhizobium rhododendri</name>
    <dbReference type="NCBI Taxonomy" id="2506430"/>
    <lineage>
        <taxon>Bacteria</taxon>
        <taxon>Pseudomonadati</taxon>
        <taxon>Pseudomonadota</taxon>
        <taxon>Alphaproteobacteria</taxon>
        <taxon>Hyphomicrobiales</taxon>
        <taxon>Rhizobiaceae</taxon>
        <taxon>Rhizobium/Agrobacterium group</taxon>
        <taxon>Rhizobium</taxon>
    </lineage>
</organism>
<proteinExistence type="predicted"/>
<dbReference type="Proteomes" id="UP000318939">
    <property type="component" value="Plasmid unnamed1"/>
</dbReference>
<protein>
    <submittedName>
        <fullName evidence="1">Uncharacterized protein</fullName>
    </submittedName>
</protein>
<keyword evidence="1" id="KW-0614">Plasmid</keyword>
<keyword evidence="2" id="KW-1185">Reference proteome</keyword>
<reference evidence="1 2" key="2">
    <citation type="journal article" date="2023" name="MicrobiologyOpen">
        <title>Genomics of the tumorigenes clade of the family Rhizobiaceae and description of Rhizobium rhododendri sp. nov.</title>
        <authorList>
            <person name="Kuzmanovic N."/>
            <person name="diCenzo G.C."/>
            <person name="Bunk B."/>
            <person name="Sproeer C."/>
            <person name="Fruehling A."/>
            <person name="Neumann-Schaal M."/>
            <person name="Overmann J."/>
            <person name="Smalla K."/>
        </authorList>
    </citation>
    <scope>NUCLEOTIDE SEQUENCE [LARGE SCALE GENOMIC DNA]</scope>
    <source>
        <strain evidence="2">rho-6.2</strain>
        <plasmid evidence="1 2">unnamed1</plasmid>
    </source>
</reference>
<evidence type="ECO:0000313" key="1">
    <source>
        <dbReference type="EMBL" id="WFS25721.1"/>
    </source>
</evidence>
<evidence type="ECO:0000313" key="2">
    <source>
        <dbReference type="Proteomes" id="UP000318939"/>
    </source>
</evidence>
<gene>
    <name evidence="1" type="ORF">PR018_19305</name>
</gene>
<dbReference type="RefSeq" id="WP_153816604.1">
    <property type="nucleotide sequence ID" value="NZ_CP117268.1"/>
</dbReference>
<name>A0ABY8IQY4_9HYPH</name>